<proteinExistence type="predicted"/>
<accession>A0A1Y0CDC2</accession>
<dbReference type="CDD" id="cd07377">
    <property type="entry name" value="WHTH_GntR"/>
    <property type="match status" value="1"/>
</dbReference>
<gene>
    <name evidence="5" type="ORF">BTO20_34785</name>
</gene>
<dbReference type="Pfam" id="PF00392">
    <property type="entry name" value="GntR"/>
    <property type="match status" value="1"/>
</dbReference>
<dbReference type="Gene3D" id="1.20.120.530">
    <property type="entry name" value="GntR ligand-binding domain-like"/>
    <property type="match status" value="1"/>
</dbReference>
<dbReference type="PANTHER" id="PTHR43537">
    <property type="entry name" value="TRANSCRIPTIONAL REGULATOR, GNTR FAMILY"/>
    <property type="match status" value="1"/>
</dbReference>
<dbReference type="AlphaFoldDB" id="A0A1Y0CDC2"/>
<keyword evidence="6" id="KW-1185">Reference proteome</keyword>
<feature type="domain" description="HTH gntR-type" evidence="4">
    <location>
        <begin position="30"/>
        <end position="98"/>
    </location>
</feature>
<dbReference type="Gene3D" id="1.10.10.10">
    <property type="entry name" value="Winged helix-like DNA-binding domain superfamily/Winged helix DNA-binding domain"/>
    <property type="match status" value="1"/>
</dbReference>
<dbReference type="EMBL" id="CP020809">
    <property type="protein sequence ID" value="ART73037.1"/>
    <property type="molecule type" value="Genomic_DNA"/>
</dbReference>
<dbReference type="GO" id="GO:0003700">
    <property type="term" value="F:DNA-binding transcription factor activity"/>
    <property type="evidence" value="ECO:0007669"/>
    <property type="project" value="InterPro"/>
</dbReference>
<dbReference type="InterPro" id="IPR011711">
    <property type="entry name" value="GntR_C"/>
</dbReference>
<dbReference type="PROSITE" id="PS50949">
    <property type="entry name" value="HTH_GNTR"/>
    <property type="match status" value="1"/>
</dbReference>
<evidence type="ECO:0000256" key="1">
    <source>
        <dbReference type="ARBA" id="ARBA00023015"/>
    </source>
</evidence>
<evidence type="ECO:0000313" key="5">
    <source>
        <dbReference type="EMBL" id="ART73037.1"/>
    </source>
</evidence>
<evidence type="ECO:0000313" key="6">
    <source>
        <dbReference type="Proteomes" id="UP000195331"/>
    </source>
</evidence>
<dbReference type="Pfam" id="PF07729">
    <property type="entry name" value="FCD"/>
    <property type="match status" value="1"/>
</dbReference>
<dbReference type="PRINTS" id="PR00035">
    <property type="entry name" value="HTHGNTR"/>
</dbReference>
<dbReference type="KEGG" id="mdx:BTO20_34785"/>
<dbReference type="SMART" id="SM00895">
    <property type="entry name" value="FCD"/>
    <property type="match status" value="1"/>
</dbReference>
<evidence type="ECO:0000256" key="2">
    <source>
        <dbReference type="ARBA" id="ARBA00023125"/>
    </source>
</evidence>
<evidence type="ECO:0000259" key="4">
    <source>
        <dbReference type="PROSITE" id="PS50949"/>
    </source>
</evidence>
<dbReference type="InterPro" id="IPR036390">
    <property type="entry name" value="WH_DNA-bd_sf"/>
</dbReference>
<keyword evidence="3" id="KW-0804">Transcription</keyword>
<dbReference type="OrthoDB" id="7989071at2"/>
<keyword evidence="1" id="KW-0805">Transcription regulation</keyword>
<dbReference type="SUPFAM" id="SSF46785">
    <property type="entry name" value="Winged helix' DNA-binding domain"/>
    <property type="match status" value="1"/>
</dbReference>
<dbReference type="RefSeq" id="WP_087080868.1">
    <property type="nucleotide sequence ID" value="NZ_CP020809.1"/>
</dbReference>
<dbReference type="Proteomes" id="UP000195331">
    <property type="component" value="Chromosome"/>
</dbReference>
<name>A0A1Y0CDC2_9MYCO</name>
<keyword evidence="2" id="KW-0238">DNA-binding</keyword>
<dbReference type="PANTHER" id="PTHR43537:SF47">
    <property type="entry name" value="REGULATORY PROTEIN GNTR HTH"/>
    <property type="match status" value="1"/>
</dbReference>
<protein>
    <recommendedName>
        <fullName evidence="4">HTH gntR-type domain-containing protein</fullName>
    </recommendedName>
</protein>
<dbReference type="InterPro" id="IPR036388">
    <property type="entry name" value="WH-like_DNA-bd_sf"/>
</dbReference>
<dbReference type="SMART" id="SM00345">
    <property type="entry name" value="HTH_GNTR"/>
    <property type="match status" value="1"/>
</dbReference>
<dbReference type="GO" id="GO:0003677">
    <property type="term" value="F:DNA binding"/>
    <property type="evidence" value="ECO:0007669"/>
    <property type="project" value="UniProtKB-KW"/>
</dbReference>
<dbReference type="SUPFAM" id="SSF48008">
    <property type="entry name" value="GntR ligand-binding domain-like"/>
    <property type="match status" value="1"/>
</dbReference>
<organism evidence="5 6">
    <name type="scientific">Mycobacterium dioxanotrophicus</name>
    <dbReference type="NCBI Taxonomy" id="482462"/>
    <lineage>
        <taxon>Bacteria</taxon>
        <taxon>Bacillati</taxon>
        <taxon>Actinomycetota</taxon>
        <taxon>Actinomycetes</taxon>
        <taxon>Mycobacteriales</taxon>
        <taxon>Mycobacteriaceae</taxon>
        <taxon>Mycobacterium</taxon>
    </lineage>
</organism>
<evidence type="ECO:0000256" key="3">
    <source>
        <dbReference type="ARBA" id="ARBA00023163"/>
    </source>
</evidence>
<sequence length="246" mass="26878">MEGPSVVSRAKQGGSKADSVLPNVNRVSRLRLADQIISELQTAITKGELKVGDRLPPEPVLMERFGVGRSTVREAVRALVHSGVLRVQVGDGTYVSATPGAGDTLTDKIRRASIAELFDVRRAFEMSVAGLAARNRSEKDLLHLREAAQACEVAAQHDDPEAFVEADYAFHMQIAAATKNVLLVDLYSELRGAVRTQLREQPDVTDGISHHALTLHNKLLKALQDKDSRAAERIWASTPNPYLVNE</sequence>
<dbReference type="InterPro" id="IPR008920">
    <property type="entry name" value="TF_FadR/GntR_C"/>
</dbReference>
<dbReference type="InterPro" id="IPR000524">
    <property type="entry name" value="Tscrpt_reg_HTH_GntR"/>
</dbReference>
<reference evidence="5 6" key="1">
    <citation type="submission" date="2017-04" db="EMBL/GenBank/DDBJ databases">
        <title>Whole Genome Sequence of 1,4-Dioxane Degrading Bacterium Mycobacterium dioxanotrophicus PH-06.</title>
        <authorList>
            <person name="He Y."/>
        </authorList>
    </citation>
    <scope>NUCLEOTIDE SEQUENCE [LARGE SCALE GENOMIC DNA]</scope>
    <source>
        <strain evidence="5 6">PH-06</strain>
    </source>
</reference>